<protein>
    <recommendedName>
        <fullName evidence="3">ATP-grasp domain-containing protein</fullName>
    </recommendedName>
</protein>
<dbReference type="RefSeq" id="WP_158021657.1">
    <property type="nucleotide sequence ID" value="NZ_LN879502.1"/>
</dbReference>
<name>A0A0U5JB16_9BACT</name>
<keyword evidence="2" id="KW-1185">Reference proteome</keyword>
<proteinExistence type="predicted"/>
<reference evidence="2" key="1">
    <citation type="submission" date="2015-09" db="EMBL/GenBank/DDBJ databases">
        <authorList>
            <person name="Bertelli C."/>
        </authorList>
    </citation>
    <scope>NUCLEOTIDE SEQUENCE [LARGE SCALE GENOMIC DNA]</scope>
    <source>
        <strain evidence="2">KNic</strain>
    </source>
</reference>
<dbReference type="KEGG" id="pnl:PNK_0237"/>
<evidence type="ECO:0000313" key="2">
    <source>
        <dbReference type="Proteomes" id="UP000069902"/>
    </source>
</evidence>
<organism evidence="1 2">
    <name type="scientific">Candidatus Protochlamydia naegleriophila</name>
    <dbReference type="NCBI Taxonomy" id="389348"/>
    <lineage>
        <taxon>Bacteria</taxon>
        <taxon>Pseudomonadati</taxon>
        <taxon>Chlamydiota</taxon>
        <taxon>Chlamydiia</taxon>
        <taxon>Parachlamydiales</taxon>
        <taxon>Parachlamydiaceae</taxon>
        <taxon>Candidatus Protochlamydia</taxon>
    </lineage>
</organism>
<gene>
    <name evidence="1" type="ORF">PNK_0237</name>
</gene>
<accession>A0A0U5JB16</accession>
<dbReference type="PATRIC" id="fig|389348.3.peg.269"/>
<evidence type="ECO:0000313" key="1">
    <source>
        <dbReference type="EMBL" id="CUI15874.1"/>
    </source>
</evidence>
<dbReference type="STRING" id="389348.PNK_0237"/>
<evidence type="ECO:0008006" key="3">
    <source>
        <dbReference type="Google" id="ProtNLM"/>
    </source>
</evidence>
<dbReference type="EMBL" id="LN879502">
    <property type="protein sequence ID" value="CUI15874.1"/>
    <property type="molecule type" value="Genomic_DNA"/>
</dbReference>
<sequence length="392" mass="44650">MQTLYCDLFMKAVHLANTDFEFELANLHNQPLARQWSRNALCMQLQFLPLLYAAQGDLVAVAAFPSQLFLDALQNVSWRKGVELPSLAHLDGMEPFRGHNCLSWGSSQQVQRWAKEREMIYYAPTDWQMIKEINSKSFSFRYTSLEDAALITSAQELSAWLKQVPGSKVLKTCFGLSGKGNRVVHQEAPLQGLLNFCEKEWNEGRPVVAEPWLDRCFDFSTQWMIHPDGQCRLLGSTVFETDPHGAYLGTLVGPDNLLFGPLLCHLNAHLKAAQEALKDLFEKGFFGHVGIDALLYRCPKSLQIKLYPIVEINARQTMSLVALRLQQRWFPDQVIRLAFAPSEDPRPALLPLEVYTKDSQNPIRTFKRKLVLSEYEAGLIQTFADEKLNDFI</sequence>
<dbReference type="AlphaFoldDB" id="A0A0U5JB16"/>
<dbReference type="Proteomes" id="UP000069902">
    <property type="component" value="Chromosome cPNK"/>
</dbReference>
<dbReference type="SUPFAM" id="SSF56059">
    <property type="entry name" value="Glutathione synthetase ATP-binding domain-like"/>
    <property type="match status" value="1"/>
</dbReference>
<dbReference type="InParanoid" id="A0A0U5JB16"/>